<dbReference type="EMBL" id="JBEPMC010000003">
    <property type="protein sequence ID" value="MET3578920.1"/>
    <property type="molecule type" value="Genomic_DNA"/>
</dbReference>
<reference evidence="1 2" key="1">
    <citation type="submission" date="2024-06" db="EMBL/GenBank/DDBJ databases">
        <title>Genomic Encyclopedia of Type Strains, Phase IV (KMG-IV): sequencing the most valuable type-strain genomes for metagenomic binning, comparative biology and taxonomic classification.</title>
        <authorList>
            <person name="Goeker M."/>
        </authorList>
    </citation>
    <scope>NUCLEOTIDE SEQUENCE [LARGE SCALE GENOMIC DNA]</scope>
    <source>
        <strain evidence="1 2">DSM 100022</strain>
    </source>
</reference>
<name>A0ABV2GKU9_9HYPH</name>
<keyword evidence="2" id="KW-1185">Reference proteome</keyword>
<dbReference type="Proteomes" id="UP001549204">
    <property type="component" value="Unassembled WGS sequence"/>
</dbReference>
<protein>
    <submittedName>
        <fullName evidence="1">Uncharacterized protein</fullName>
    </submittedName>
</protein>
<evidence type="ECO:0000313" key="1">
    <source>
        <dbReference type="EMBL" id="MET3578920.1"/>
    </source>
</evidence>
<accession>A0ABV2GKU9</accession>
<organism evidence="1 2">
    <name type="scientific">Mesorhizobium robiniae</name>
    <dbReference type="NCBI Taxonomy" id="559315"/>
    <lineage>
        <taxon>Bacteria</taxon>
        <taxon>Pseudomonadati</taxon>
        <taxon>Pseudomonadota</taxon>
        <taxon>Alphaproteobacteria</taxon>
        <taxon>Hyphomicrobiales</taxon>
        <taxon>Phyllobacteriaceae</taxon>
        <taxon>Mesorhizobium</taxon>
    </lineage>
</organism>
<evidence type="ECO:0000313" key="2">
    <source>
        <dbReference type="Proteomes" id="UP001549204"/>
    </source>
</evidence>
<sequence>MIAHVLLRAGEHSARAAGGIEHPHGYARLAEKIIRIEKKQIDHQRDDLARREVIAGRFVRQFVKAADQVFENQTHVLICHPSGMQIDIAELLYYEIEDVSLLHSLDFVFELEIFKNALDVG</sequence>
<gene>
    <name evidence="1" type="ORF">ABID19_001945</name>
</gene>
<comment type="caution">
    <text evidence="1">The sequence shown here is derived from an EMBL/GenBank/DDBJ whole genome shotgun (WGS) entry which is preliminary data.</text>
</comment>
<proteinExistence type="predicted"/>